<evidence type="ECO:0000313" key="2">
    <source>
        <dbReference type="Proteomes" id="UP000694888"/>
    </source>
</evidence>
<dbReference type="PANTHER" id="PTHR12156">
    <property type="entry name" value="PLECKSTRIN HOMOLOGY-LIKE DOMAIN, FAMILY B, MEMBER 3"/>
    <property type="match status" value="1"/>
</dbReference>
<protein>
    <submittedName>
        <fullName evidence="3">Uncharacterized protein LOC101861637</fullName>
    </submittedName>
</protein>
<feature type="region of interest" description="Disordered" evidence="1">
    <location>
        <begin position="120"/>
        <end position="141"/>
    </location>
</feature>
<dbReference type="GeneID" id="101861637"/>
<keyword evidence="2" id="KW-1185">Reference proteome</keyword>
<organism evidence="2 3">
    <name type="scientific">Aplysia californica</name>
    <name type="common">California sea hare</name>
    <dbReference type="NCBI Taxonomy" id="6500"/>
    <lineage>
        <taxon>Eukaryota</taxon>
        <taxon>Metazoa</taxon>
        <taxon>Spiralia</taxon>
        <taxon>Lophotrochozoa</taxon>
        <taxon>Mollusca</taxon>
        <taxon>Gastropoda</taxon>
        <taxon>Heterobranchia</taxon>
        <taxon>Euthyneura</taxon>
        <taxon>Tectipleura</taxon>
        <taxon>Aplysiida</taxon>
        <taxon>Aplysioidea</taxon>
        <taxon>Aplysiidae</taxon>
        <taxon>Aplysia</taxon>
    </lineage>
</organism>
<feature type="compositionally biased region" description="Low complexity" evidence="1">
    <location>
        <begin position="123"/>
        <end position="141"/>
    </location>
</feature>
<reference evidence="3" key="1">
    <citation type="submission" date="2025-08" db="UniProtKB">
        <authorList>
            <consortium name="RefSeq"/>
        </authorList>
    </citation>
    <scope>IDENTIFICATION</scope>
</reference>
<dbReference type="InterPro" id="IPR052212">
    <property type="entry name" value="PH-like_domain"/>
</dbReference>
<dbReference type="PANTHER" id="PTHR12156:SF5">
    <property type="entry name" value="FI18040P1"/>
    <property type="match status" value="1"/>
</dbReference>
<dbReference type="RefSeq" id="XP_035829588.1">
    <property type="nucleotide sequence ID" value="XM_035973695.1"/>
</dbReference>
<feature type="non-terminal residue" evidence="3">
    <location>
        <position position="141"/>
    </location>
</feature>
<proteinExistence type="predicted"/>
<gene>
    <name evidence="3" type="primary">LOC101861637</name>
</gene>
<name>A0ABM1W4J5_APLCA</name>
<evidence type="ECO:0000313" key="3">
    <source>
        <dbReference type="RefSeq" id="XP_035829588.1"/>
    </source>
</evidence>
<feature type="region of interest" description="Disordered" evidence="1">
    <location>
        <begin position="56"/>
        <end position="83"/>
    </location>
</feature>
<sequence>MGEVQLRGQLEGLKLTKSQLLVRTAELKRQIAEIEILEGEAMRELEQETKLLEGEHKAQMSQLQRDQDHIGQMKEQQQHALQLAMREREKARVVEQRIIELEREKLLALEEQHHQLTARILRASTSSATSDHSSNSNSNNS</sequence>
<evidence type="ECO:0000256" key="1">
    <source>
        <dbReference type="SAM" id="MobiDB-lite"/>
    </source>
</evidence>
<accession>A0ABM1W4J5</accession>
<dbReference type="Proteomes" id="UP000694888">
    <property type="component" value="Unplaced"/>
</dbReference>